<evidence type="ECO:0000256" key="1">
    <source>
        <dbReference type="ARBA" id="ARBA00022485"/>
    </source>
</evidence>
<gene>
    <name evidence="7" type="primary">napF</name>
    <name evidence="7" type="ORF">F7Q93_20075</name>
</gene>
<organism evidence="7">
    <name type="scientific">Brucella pituitosa</name>
    <dbReference type="NCBI Taxonomy" id="571256"/>
    <lineage>
        <taxon>Bacteria</taxon>
        <taxon>Pseudomonadati</taxon>
        <taxon>Pseudomonadota</taxon>
        <taxon>Alphaproteobacteria</taxon>
        <taxon>Hyphomicrobiales</taxon>
        <taxon>Brucellaceae</taxon>
        <taxon>Brucella/Ochrobactrum group</taxon>
        <taxon>Brucella</taxon>
    </lineage>
</organism>
<evidence type="ECO:0000256" key="3">
    <source>
        <dbReference type="ARBA" id="ARBA00022737"/>
    </source>
</evidence>
<feature type="domain" description="4Fe-4S ferredoxin-type" evidence="6">
    <location>
        <begin position="24"/>
        <end position="53"/>
    </location>
</feature>
<dbReference type="EMBL" id="VZPE01000010">
    <property type="protein sequence ID" value="KAB0567702.1"/>
    <property type="molecule type" value="Genomic_DNA"/>
</dbReference>
<keyword evidence="1" id="KW-0004">4Fe-4S</keyword>
<dbReference type="Pfam" id="PF13237">
    <property type="entry name" value="Fer4_10"/>
    <property type="match status" value="1"/>
</dbReference>
<proteinExistence type="predicted"/>
<dbReference type="GO" id="GO:0046872">
    <property type="term" value="F:metal ion binding"/>
    <property type="evidence" value="ECO:0007669"/>
    <property type="project" value="UniProtKB-KW"/>
</dbReference>
<keyword evidence="3" id="KW-0677">Repeat</keyword>
<protein>
    <submittedName>
        <fullName evidence="7">Ferredoxin-type protein NapF</fullName>
    </submittedName>
</protein>
<dbReference type="PROSITE" id="PS51379">
    <property type="entry name" value="4FE4S_FER_2"/>
    <property type="match status" value="3"/>
</dbReference>
<dbReference type="InterPro" id="IPR017900">
    <property type="entry name" value="4Fe4S_Fe_S_CS"/>
</dbReference>
<dbReference type="Gene3D" id="3.30.70.20">
    <property type="match status" value="2"/>
</dbReference>
<evidence type="ECO:0000313" key="7">
    <source>
        <dbReference type="EMBL" id="KAB0567702.1"/>
    </source>
</evidence>
<dbReference type="CDD" id="cd10564">
    <property type="entry name" value="NapF_like"/>
    <property type="match status" value="1"/>
</dbReference>
<dbReference type="InterPro" id="IPR004496">
    <property type="entry name" value="NapF"/>
</dbReference>
<dbReference type="PROSITE" id="PS00198">
    <property type="entry name" value="4FE4S_FER_1"/>
    <property type="match status" value="2"/>
</dbReference>
<comment type="caution">
    <text evidence="7">The sequence shown here is derived from an EMBL/GenBank/DDBJ whole genome shotgun (WGS) entry which is preliminary data.</text>
</comment>
<reference evidence="7" key="1">
    <citation type="submission" date="2019-09" db="EMBL/GenBank/DDBJ databases">
        <title>Draft genome sequences of 48 bacterial type strains from the CCUG.</title>
        <authorList>
            <person name="Tunovic T."/>
            <person name="Pineiro-Iglesias B."/>
            <person name="Unosson C."/>
            <person name="Inganas E."/>
            <person name="Ohlen M."/>
            <person name="Cardew S."/>
            <person name="Jensie-Markopoulos S."/>
            <person name="Salva-Serra F."/>
            <person name="Jaen-Luchoro D."/>
            <person name="Karlsson R."/>
            <person name="Svensson-Stadler L."/>
            <person name="Chun J."/>
            <person name="Moore E."/>
        </authorList>
    </citation>
    <scope>NUCLEOTIDE SEQUENCE</scope>
    <source>
        <strain evidence="7">CCUG 50899</strain>
    </source>
</reference>
<accession>A0A643EXI8</accession>
<evidence type="ECO:0000259" key="6">
    <source>
        <dbReference type="PROSITE" id="PS51379"/>
    </source>
</evidence>
<evidence type="ECO:0000256" key="2">
    <source>
        <dbReference type="ARBA" id="ARBA00022723"/>
    </source>
</evidence>
<dbReference type="PANTHER" id="PTHR43687:SF1">
    <property type="entry name" value="FERREDOXIN III"/>
    <property type="match status" value="1"/>
</dbReference>
<keyword evidence="4" id="KW-0408">Iron</keyword>
<dbReference type="RefSeq" id="WP_128094658.1">
    <property type="nucleotide sequence ID" value="NZ_JBHEEN010000010.1"/>
</dbReference>
<dbReference type="InterPro" id="IPR050572">
    <property type="entry name" value="Fe-S_Ferredoxin"/>
</dbReference>
<dbReference type="GO" id="GO:0051539">
    <property type="term" value="F:4 iron, 4 sulfur cluster binding"/>
    <property type="evidence" value="ECO:0007669"/>
    <property type="project" value="UniProtKB-KW"/>
</dbReference>
<keyword evidence="2" id="KW-0479">Metal-binding</keyword>
<dbReference type="SUPFAM" id="SSF54862">
    <property type="entry name" value="4Fe-4S ferredoxins"/>
    <property type="match status" value="1"/>
</dbReference>
<evidence type="ECO:0000256" key="4">
    <source>
        <dbReference type="ARBA" id="ARBA00023004"/>
    </source>
</evidence>
<keyword evidence="5" id="KW-0411">Iron-sulfur</keyword>
<dbReference type="Pfam" id="PF12838">
    <property type="entry name" value="Fer4_7"/>
    <property type="match status" value="1"/>
</dbReference>
<name>A0A643EXI8_9HYPH</name>
<dbReference type="AlphaFoldDB" id="A0A643EXI8"/>
<feature type="domain" description="4Fe-4S ferredoxin-type" evidence="6">
    <location>
        <begin position="55"/>
        <end position="84"/>
    </location>
</feature>
<feature type="domain" description="4Fe-4S ferredoxin-type" evidence="6">
    <location>
        <begin position="127"/>
        <end position="156"/>
    </location>
</feature>
<sequence length="163" mass="17080">MAQVLSRRSLIFGRRKADLIFPPGVKRSDLGACTGCNACVEHCPTGIIQLIDDKPSLNFGHGECTFCGVCAENCPEPVFTNGVATGFDHVVSIAPSCLPFQRVDCQACRDSCPAAAISFRPVRGGPFIPELASEICTGCGACIAACPVGAVTATPRNREATYA</sequence>
<dbReference type="PANTHER" id="PTHR43687">
    <property type="entry name" value="ADENYLYLSULFATE REDUCTASE, BETA SUBUNIT"/>
    <property type="match status" value="1"/>
</dbReference>
<dbReference type="InterPro" id="IPR017896">
    <property type="entry name" value="4Fe4S_Fe-S-bd"/>
</dbReference>
<evidence type="ECO:0000256" key="5">
    <source>
        <dbReference type="ARBA" id="ARBA00023014"/>
    </source>
</evidence>
<dbReference type="NCBIfam" id="TIGR00402">
    <property type="entry name" value="napF"/>
    <property type="match status" value="1"/>
</dbReference>